<dbReference type="EMBL" id="JAWRVE010000251">
    <property type="protein sequence ID" value="KAL1847090.1"/>
    <property type="molecule type" value="Genomic_DNA"/>
</dbReference>
<evidence type="ECO:0000313" key="1">
    <source>
        <dbReference type="EMBL" id="KAL1847090.1"/>
    </source>
</evidence>
<evidence type="ECO:0008006" key="3">
    <source>
        <dbReference type="Google" id="ProtNLM"/>
    </source>
</evidence>
<evidence type="ECO:0000313" key="2">
    <source>
        <dbReference type="Proteomes" id="UP001583177"/>
    </source>
</evidence>
<protein>
    <recommendedName>
        <fullName evidence="3">C2 NT-type domain-containing protein</fullName>
    </recommendedName>
</protein>
<accession>A0ABR3VWM2</accession>
<keyword evidence="2" id="KW-1185">Reference proteome</keyword>
<reference evidence="1 2" key="1">
    <citation type="journal article" date="2024" name="IMA Fungus">
        <title>IMA Genome - F19 : A genome assembly and annotation guide to empower mycologists, including annotated draft genome sequences of Ceratocystis pirilliformis, Diaporthe australafricana, Fusarium ophioides, Paecilomyces lecythidis, and Sporothrix stenoceras.</title>
        <authorList>
            <person name="Aylward J."/>
            <person name="Wilson A.M."/>
            <person name="Visagie C.M."/>
            <person name="Spraker J."/>
            <person name="Barnes I."/>
            <person name="Buitendag C."/>
            <person name="Ceriani C."/>
            <person name="Del Mar Angel L."/>
            <person name="du Plessis D."/>
            <person name="Fuchs T."/>
            <person name="Gasser K."/>
            <person name="Kramer D."/>
            <person name="Li W."/>
            <person name="Munsamy K."/>
            <person name="Piso A."/>
            <person name="Price J.L."/>
            <person name="Sonnekus B."/>
            <person name="Thomas C."/>
            <person name="van der Nest A."/>
            <person name="van Dijk A."/>
            <person name="van Heerden A."/>
            <person name="van Vuuren N."/>
            <person name="Yilmaz N."/>
            <person name="Duong T.A."/>
            <person name="van der Merwe N.A."/>
            <person name="Wingfield M.J."/>
            <person name="Wingfield B.D."/>
        </authorList>
    </citation>
    <scope>NUCLEOTIDE SEQUENCE [LARGE SCALE GENOMIC DNA]</scope>
    <source>
        <strain evidence="1 2">CMW 18300</strain>
    </source>
</reference>
<proteinExistence type="predicted"/>
<gene>
    <name evidence="1" type="ORF">Daus18300_014060</name>
</gene>
<organism evidence="1 2">
    <name type="scientific">Diaporthe australafricana</name>
    <dbReference type="NCBI Taxonomy" id="127596"/>
    <lineage>
        <taxon>Eukaryota</taxon>
        <taxon>Fungi</taxon>
        <taxon>Dikarya</taxon>
        <taxon>Ascomycota</taxon>
        <taxon>Pezizomycotina</taxon>
        <taxon>Sordariomycetes</taxon>
        <taxon>Sordariomycetidae</taxon>
        <taxon>Diaporthales</taxon>
        <taxon>Diaporthaceae</taxon>
        <taxon>Diaporthe</taxon>
    </lineage>
</organism>
<comment type="caution">
    <text evidence="1">The sequence shown here is derived from an EMBL/GenBank/DDBJ whole genome shotgun (WGS) entry which is preliminary data.</text>
</comment>
<name>A0ABR3VWM2_9PEZI</name>
<sequence>MSFSDFEEPLSSLTVALDPVGEGDEFHTRNASPQDFERQNVIRRLSKSVNVHCELIDVQHGHLGADRDADDLATLLVLRFRFDPQDTDRRVIKSRVNIEFFSADRTNDDDPPVVEAIAPNERWSLLPTKDQESVTRGGELSLGVSQIVSASGKVTLEKSVTKEDVTDATVVTGFKHLATGKDAGEDTCASWTLLENKSRKSGVPNALNVALLLSRENDEPFNAKVTIEAECDFTTNFKRFWKKVPLDDPILFNPKAEPKRHKRGRSHGGVNLGGLDLYSFCDATMSAKAFWAIGASTE</sequence>
<dbReference type="Proteomes" id="UP001583177">
    <property type="component" value="Unassembled WGS sequence"/>
</dbReference>